<organism evidence="1 2">
    <name type="scientific">Naganishia cerealis</name>
    <dbReference type="NCBI Taxonomy" id="610337"/>
    <lineage>
        <taxon>Eukaryota</taxon>
        <taxon>Fungi</taxon>
        <taxon>Dikarya</taxon>
        <taxon>Basidiomycota</taxon>
        <taxon>Agaricomycotina</taxon>
        <taxon>Tremellomycetes</taxon>
        <taxon>Filobasidiales</taxon>
        <taxon>Filobasidiaceae</taxon>
        <taxon>Naganishia</taxon>
    </lineage>
</organism>
<proteinExistence type="predicted"/>
<dbReference type="EMBL" id="JASBWR010000095">
    <property type="protein sequence ID" value="KAJ9096187.1"/>
    <property type="molecule type" value="Genomic_DNA"/>
</dbReference>
<accession>A0ACC2VA79</accession>
<evidence type="ECO:0000313" key="1">
    <source>
        <dbReference type="EMBL" id="KAJ9096187.1"/>
    </source>
</evidence>
<keyword evidence="2" id="KW-1185">Reference proteome</keyword>
<name>A0ACC2VA79_9TREE</name>
<sequence length="372" mass="42515">MVLKDSKWDRKAKSQYLRKHGLNKPKEEAVIRPKWSSKKEVAKKVPLLEDSDDSDDEFLKLHFPQLGEELTKEQKEKVKKQILVDLQNEVNDISDHEPTENNSEHGRGGEAIDGIYLGSDEAKQQFMEKNSETSRLDEFISHDMAGADVSVIPKKNRKLLKNKLSEDLLLEYGLEDYKQIVNNDQDYSKPFMEKQLQRNIDRISDEDLIGFEIGQDSIASRKSHNTKNNVTELTDEEKKEMHERLIASEQARLHRQMKEKFGKTANKAPTLEINNINENDPQQMQMLNSRLTHLGNDEGNVDDELDLLLGENSKSKSETDKTKIAGSTDIDDFLSSLTVNDSKTGKTSSVVPKKRVYKPSQSDDKFLDELLG</sequence>
<gene>
    <name evidence="1" type="ORF">QFC19_007286</name>
</gene>
<dbReference type="Proteomes" id="UP001241377">
    <property type="component" value="Unassembled WGS sequence"/>
</dbReference>
<protein>
    <submittedName>
        <fullName evidence="1">Uncharacterized protein</fullName>
    </submittedName>
</protein>
<comment type="caution">
    <text evidence="1">The sequence shown here is derived from an EMBL/GenBank/DDBJ whole genome shotgun (WGS) entry which is preliminary data.</text>
</comment>
<reference evidence="1" key="1">
    <citation type="submission" date="2023-04" db="EMBL/GenBank/DDBJ databases">
        <title>Draft Genome sequencing of Naganishia species isolated from polar environments using Oxford Nanopore Technology.</title>
        <authorList>
            <person name="Leo P."/>
            <person name="Venkateswaran K."/>
        </authorList>
    </citation>
    <scope>NUCLEOTIDE SEQUENCE</scope>
    <source>
        <strain evidence="1">MNA-CCFEE 5261</strain>
    </source>
</reference>
<evidence type="ECO:0000313" key="2">
    <source>
        <dbReference type="Proteomes" id="UP001241377"/>
    </source>
</evidence>